<accession>A0ACB5U5N1</accession>
<reference evidence="1" key="1">
    <citation type="submission" date="2023-04" db="EMBL/GenBank/DDBJ databases">
        <title>Ambrosiozyma monospora NBRC 10751.</title>
        <authorList>
            <person name="Ichikawa N."/>
            <person name="Sato H."/>
            <person name="Tonouchi N."/>
        </authorList>
    </citation>
    <scope>NUCLEOTIDE SEQUENCE</scope>
    <source>
        <strain evidence="1">NBRC 10751</strain>
    </source>
</reference>
<dbReference type="EMBL" id="BSXS01012293">
    <property type="protein sequence ID" value="GMF02063.1"/>
    <property type="molecule type" value="Genomic_DNA"/>
</dbReference>
<proteinExistence type="predicted"/>
<protein>
    <submittedName>
        <fullName evidence="1">Unnamed protein product</fullName>
    </submittedName>
</protein>
<sequence>MLGRGLPGMVPGMGMPLPGMALGGGLPPALAAKMAANHGSDDDDDDDKDGDDKEEKKEVKKHEKKVTDARKGRAKGPRGRKLPGKIKEKIVVNDDTLGVSGPKLSVFTVDSLWSIKPKFDEADFDSSVDVSKSSDVTGHDRSVGQGHGTERRVSSKDILAELKSKVGDDNESTLDAVHVHNSTTVIEDKEDKTEEEIDAKPHETKEEKETKIAADSDDQNDKFIPLNSQKLEHSNSIEKTTTTESSSMRGDDTEEFFSMDDAGSEFGDDGDEEDDAFVSASGSSKTSVKHKVSVNADDLEKESTPEPDSH</sequence>
<evidence type="ECO:0000313" key="2">
    <source>
        <dbReference type="Proteomes" id="UP001165064"/>
    </source>
</evidence>
<gene>
    <name evidence="1" type="ORF">Amon02_001134300</name>
</gene>
<dbReference type="Proteomes" id="UP001165064">
    <property type="component" value="Unassembled WGS sequence"/>
</dbReference>
<keyword evidence="2" id="KW-1185">Reference proteome</keyword>
<organism evidence="1 2">
    <name type="scientific">Ambrosiozyma monospora</name>
    <name type="common">Yeast</name>
    <name type="synonym">Endomycopsis monosporus</name>
    <dbReference type="NCBI Taxonomy" id="43982"/>
    <lineage>
        <taxon>Eukaryota</taxon>
        <taxon>Fungi</taxon>
        <taxon>Dikarya</taxon>
        <taxon>Ascomycota</taxon>
        <taxon>Saccharomycotina</taxon>
        <taxon>Pichiomycetes</taxon>
        <taxon>Pichiales</taxon>
        <taxon>Pichiaceae</taxon>
        <taxon>Ambrosiozyma</taxon>
    </lineage>
</organism>
<name>A0ACB5U5N1_AMBMO</name>
<evidence type="ECO:0000313" key="1">
    <source>
        <dbReference type="EMBL" id="GMF02063.1"/>
    </source>
</evidence>
<comment type="caution">
    <text evidence="1">The sequence shown here is derived from an EMBL/GenBank/DDBJ whole genome shotgun (WGS) entry which is preliminary data.</text>
</comment>